<evidence type="ECO:0000256" key="1">
    <source>
        <dbReference type="ARBA" id="ARBA00009451"/>
    </source>
</evidence>
<evidence type="ECO:0000256" key="4">
    <source>
        <dbReference type="ARBA" id="ARBA00035480"/>
    </source>
</evidence>
<evidence type="ECO:0000256" key="5">
    <source>
        <dbReference type="RuleBase" id="RU004005"/>
    </source>
</evidence>
<dbReference type="InterPro" id="IPR001063">
    <property type="entry name" value="Ribosomal_uL22"/>
</dbReference>
<dbReference type="GO" id="GO:0006412">
    <property type="term" value="P:translation"/>
    <property type="evidence" value="ECO:0007669"/>
    <property type="project" value="InterPro"/>
</dbReference>
<organism evidence="7 8">
    <name type="scientific">Carsonella ruddii (strain PV)</name>
    <dbReference type="NCBI Taxonomy" id="387662"/>
    <lineage>
        <taxon>Bacteria</taxon>
        <taxon>Pseudomonadati</taxon>
        <taxon>Pseudomonadota</taxon>
        <taxon>Gammaproteobacteria</taxon>
        <taxon>Oceanospirillales</taxon>
        <taxon>Halomonadaceae</taxon>
        <taxon>Zymobacter group</taxon>
        <taxon>Candidatus Carsonella</taxon>
    </lineage>
</organism>
<evidence type="ECO:0000256" key="3">
    <source>
        <dbReference type="ARBA" id="ARBA00023274"/>
    </source>
</evidence>
<keyword evidence="2 5" id="KW-0689">Ribosomal protein</keyword>
<dbReference type="InterPro" id="IPR036394">
    <property type="entry name" value="Ribosomal_uL22_sf"/>
</dbReference>
<gene>
    <name evidence="7" type="ordered locus">CRP_151</name>
</gene>
<dbReference type="GO" id="GO:1990904">
    <property type="term" value="C:ribonucleoprotein complex"/>
    <property type="evidence" value="ECO:0007669"/>
    <property type="project" value="UniProtKB-KW"/>
</dbReference>
<dbReference type="PROSITE" id="PS00464">
    <property type="entry name" value="RIBOSOMAL_L22"/>
    <property type="match status" value="1"/>
</dbReference>
<dbReference type="HOGENOM" id="CLU_2245060_0_0_6"/>
<reference evidence="7 8" key="1">
    <citation type="journal article" date="2006" name="Science">
        <title>The 160-kilobase genome of the bacterial endosymbiont Carsonella.</title>
        <authorList>
            <person name="Nakabachi A."/>
            <person name="Yamashita A."/>
            <person name="Toh H."/>
            <person name="Ishikawa H."/>
            <person name="Dunbar H."/>
            <person name="Moran N."/>
            <person name="Hattori M."/>
        </authorList>
    </citation>
    <scope>NUCLEOTIDE SEQUENCE [LARGE SCALE GENOMIC DNA]</scope>
    <source>
        <strain evidence="7 8">PV</strain>
    </source>
</reference>
<dbReference type="InterPro" id="IPR018260">
    <property type="entry name" value="Ribosomal_uL22_CS"/>
</dbReference>
<dbReference type="STRING" id="387662.CRP_151"/>
<dbReference type="GO" id="GO:0019843">
    <property type="term" value="F:rRNA binding"/>
    <property type="evidence" value="ECO:0007669"/>
    <property type="project" value="UniProtKB-KW"/>
</dbReference>
<protein>
    <recommendedName>
        <fullName evidence="4">50S ribosomal protein L22</fullName>
    </recommendedName>
</protein>
<name>Q05FI9_CARRP</name>
<keyword evidence="3 5" id="KW-0687">Ribonucleoprotein</keyword>
<dbReference type="GO" id="GO:0005840">
    <property type="term" value="C:ribosome"/>
    <property type="evidence" value="ECO:0007669"/>
    <property type="project" value="UniProtKB-KW"/>
</dbReference>
<dbReference type="Pfam" id="PF00237">
    <property type="entry name" value="Ribosomal_L22"/>
    <property type="match status" value="1"/>
</dbReference>
<keyword evidence="6" id="KW-0699">rRNA-binding</keyword>
<dbReference type="SUPFAM" id="SSF54843">
    <property type="entry name" value="Ribosomal protein L22"/>
    <property type="match status" value="1"/>
</dbReference>
<dbReference type="AlphaFoldDB" id="Q05FI9"/>
<comment type="subunit">
    <text evidence="6">Part of the 50S ribosomal subunit.</text>
</comment>
<evidence type="ECO:0000256" key="6">
    <source>
        <dbReference type="RuleBase" id="RU004006"/>
    </source>
</evidence>
<dbReference type="KEGG" id="crp:CRP_151"/>
<evidence type="ECO:0000313" key="7">
    <source>
        <dbReference type="EMBL" id="BAF35182.1"/>
    </source>
</evidence>
<dbReference type="GO" id="GO:0003735">
    <property type="term" value="F:structural constituent of ribosome"/>
    <property type="evidence" value="ECO:0007669"/>
    <property type="project" value="InterPro"/>
</dbReference>
<dbReference type="Gene3D" id="3.90.470.10">
    <property type="entry name" value="Ribosomal protein L22/L17"/>
    <property type="match status" value="1"/>
</dbReference>
<dbReference type="RefSeq" id="WP_011672374.1">
    <property type="nucleotide sequence ID" value="NC_008512.1"/>
</dbReference>
<proteinExistence type="inferred from homology"/>
<comment type="similarity">
    <text evidence="1 5">Belongs to the universal ribosomal protein uL22 family.</text>
</comment>
<dbReference type="EMBL" id="AP009180">
    <property type="protein sequence ID" value="BAF35182.1"/>
    <property type="molecule type" value="Genomic_DNA"/>
</dbReference>
<keyword evidence="6" id="KW-0694">RNA-binding</keyword>
<evidence type="ECO:0000256" key="2">
    <source>
        <dbReference type="ARBA" id="ARBA00022980"/>
    </source>
</evidence>
<evidence type="ECO:0000313" key="8">
    <source>
        <dbReference type="Proteomes" id="UP000000777"/>
    </source>
</evidence>
<accession>Q05FI9</accession>
<sequence length="104" mass="12597">MIKKFFFKNLPISYKKMYSYSKLLSNIPIDYFFYLNFTNKINFILKKIAFTIINCINSTKIFIKNFLINKGIYYKKINYRAKGKIDFVIKRYTNIILKVYGKKN</sequence>
<dbReference type="Proteomes" id="UP000000777">
    <property type="component" value="Chromosome"/>
</dbReference>
<dbReference type="OrthoDB" id="6183482at2"/>